<protein>
    <submittedName>
        <fullName evidence="4">1083_t:CDS:1</fullName>
    </submittedName>
</protein>
<feature type="coiled-coil region" evidence="2">
    <location>
        <begin position="371"/>
        <end position="405"/>
    </location>
</feature>
<dbReference type="AlphaFoldDB" id="A0A9N9CJ30"/>
<dbReference type="Pfam" id="PF00134">
    <property type="entry name" value="Cyclin_N"/>
    <property type="match status" value="1"/>
</dbReference>
<evidence type="ECO:0000313" key="4">
    <source>
        <dbReference type="EMBL" id="CAG8605288.1"/>
    </source>
</evidence>
<reference evidence="4" key="1">
    <citation type="submission" date="2021-06" db="EMBL/GenBank/DDBJ databases">
        <authorList>
            <person name="Kallberg Y."/>
            <person name="Tangrot J."/>
            <person name="Rosling A."/>
        </authorList>
    </citation>
    <scope>NUCLEOTIDE SEQUENCE</scope>
    <source>
        <strain evidence="4">BR232B</strain>
    </source>
</reference>
<dbReference type="InterPro" id="IPR013763">
    <property type="entry name" value="Cyclin-like_dom"/>
</dbReference>
<evidence type="ECO:0000313" key="5">
    <source>
        <dbReference type="Proteomes" id="UP000789739"/>
    </source>
</evidence>
<dbReference type="OrthoDB" id="10250320at2759"/>
<keyword evidence="5" id="KW-1185">Reference proteome</keyword>
<dbReference type="Proteomes" id="UP000789739">
    <property type="component" value="Unassembled WGS sequence"/>
</dbReference>
<accession>A0A9N9CJ30</accession>
<dbReference type="Gene3D" id="1.10.472.10">
    <property type="entry name" value="Cyclin-like"/>
    <property type="match status" value="1"/>
</dbReference>
<dbReference type="GO" id="GO:0016538">
    <property type="term" value="F:cyclin-dependent protein serine/threonine kinase regulator activity"/>
    <property type="evidence" value="ECO:0007669"/>
    <property type="project" value="TreeGrafter"/>
</dbReference>
<evidence type="ECO:0000259" key="3">
    <source>
        <dbReference type="SMART" id="SM00385"/>
    </source>
</evidence>
<name>A0A9N9CJ30_9GLOM</name>
<dbReference type="GO" id="GO:0019901">
    <property type="term" value="F:protein kinase binding"/>
    <property type="evidence" value="ECO:0007669"/>
    <property type="project" value="InterPro"/>
</dbReference>
<sequence>MSNPALLILVRGQITPHMIEYVKDRTAAILPCDPPPSEHIELPSLTSFIQHLISRSSVSTGTFLSTLVYLERLKNRLPKNARGMYCTRHRIFLTALIVASKYLNDSSPRNKHWARWSGVFSLAKINLMERQLLCLLDFDLRITEAELVRHLSVFYSRDTKTIRSCTWPQYSLLQSRLRQKKSLQLLSSCGTLSVQSHLPSTVVMSLPSCQQACQKTFHSQSMRTFVDSPSDIPYGDYCQGISDMDSRMEDIKYEYNGMAENGSQHRYPYKDEHGRRLSTTSTCSTASSSSVATPISIQVCHQQHKYFSTAYPVYVSTDTATLPTQAFVGYNVAKTCNNSTSHNNHVLSPPVSSSVGELQNKKALKCTFDAKRDLWSEIAKLKAEKNELEDENENQRYLIDELTKKLDLRKIANSRLDS</sequence>
<proteinExistence type="inferred from homology"/>
<feature type="domain" description="Cyclin-like" evidence="3">
    <location>
        <begin position="47"/>
        <end position="134"/>
    </location>
</feature>
<dbReference type="PANTHER" id="PTHR15615:SF10">
    <property type="entry name" value="PHO85 CYCLIN-2-RELATED"/>
    <property type="match status" value="1"/>
</dbReference>
<dbReference type="SMART" id="SM00385">
    <property type="entry name" value="CYCLIN"/>
    <property type="match status" value="1"/>
</dbReference>
<dbReference type="SUPFAM" id="SSF47954">
    <property type="entry name" value="Cyclin-like"/>
    <property type="match status" value="1"/>
</dbReference>
<dbReference type="InterPro" id="IPR036915">
    <property type="entry name" value="Cyclin-like_sf"/>
</dbReference>
<keyword evidence="2" id="KW-0175">Coiled coil</keyword>
<dbReference type="GO" id="GO:0005634">
    <property type="term" value="C:nucleus"/>
    <property type="evidence" value="ECO:0007669"/>
    <property type="project" value="TreeGrafter"/>
</dbReference>
<dbReference type="EMBL" id="CAJVPI010001291">
    <property type="protein sequence ID" value="CAG8605288.1"/>
    <property type="molecule type" value="Genomic_DNA"/>
</dbReference>
<dbReference type="InterPro" id="IPR013922">
    <property type="entry name" value="Cyclin_PHO80-like"/>
</dbReference>
<dbReference type="CDD" id="cd20557">
    <property type="entry name" value="CYCLIN_ScPCL1-like"/>
    <property type="match status" value="1"/>
</dbReference>
<organism evidence="4 5">
    <name type="scientific">Paraglomus brasilianum</name>
    <dbReference type="NCBI Taxonomy" id="144538"/>
    <lineage>
        <taxon>Eukaryota</taxon>
        <taxon>Fungi</taxon>
        <taxon>Fungi incertae sedis</taxon>
        <taxon>Mucoromycota</taxon>
        <taxon>Glomeromycotina</taxon>
        <taxon>Glomeromycetes</taxon>
        <taxon>Paraglomerales</taxon>
        <taxon>Paraglomeraceae</taxon>
        <taxon>Paraglomus</taxon>
    </lineage>
</organism>
<dbReference type="InterPro" id="IPR006671">
    <property type="entry name" value="Cyclin_N"/>
</dbReference>
<comment type="similarity">
    <text evidence="1">Belongs to the cyclin family.</text>
</comment>
<dbReference type="GO" id="GO:0000307">
    <property type="term" value="C:cyclin-dependent protein kinase holoenzyme complex"/>
    <property type="evidence" value="ECO:0007669"/>
    <property type="project" value="TreeGrafter"/>
</dbReference>
<evidence type="ECO:0000256" key="1">
    <source>
        <dbReference type="RuleBase" id="RU000383"/>
    </source>
</evidence>
<comment type="caution">
    <text evidence="4">The sequence shown here is derived from an EMBL/GenBank/DDBJ whole genome shotgun (WGS) entry which is preliminary data.</text>
</comment>
<dbReference type="PANTHER" id="PTHR15615">
    <property type="match status" value="1"/>
</dbReference>
<gene>
    <name evidence="4" type="ORF">PBRASI_LOCUS7867</name>
</gene>
<keyword evidence="1" id="KW-0195">Cyclin</keyword>
<evidence type="ECO:0000256" key="2">
    <source>
        <dbReference type="SAM" id="Coils"/>
    </source>
</evidence>